<protein>
    <recommendedName>
        <fullName evidence="1">Mut7-C RNAse domain-containing protein</fullName>
    </recommendedName>
</protein>
<keyword evidence="3" id="KW-1185">Reference proteome</keyword>
<evidence type="ECO:0000259" key="1">
    <source>
        <dbReference type="Pfam" id="PF01927"/>
    </source>
</evidence>
<dbReference type="PANTHER" id="PTHR39081">
    <property type="entry name" value="MUT7-C DOMAIN-CONTAINING PROTEIN"/>
    <property type="match status" value="1"/>
</dbReference>
<dbReference type="RefSeq" id="WP_142443199.1">
    <property type="nucleotide sequence ID" value="NZ_SESI01000002.1"/>
</dbReference>
<dbReference type="AlphaFoldDB" id="A0A544QMI9"/>
<comment type="caution">
    <text evidence="2">The sequence shown here is derived from an EMBL/GenBank/DDBJ whole genome shotgun (WGS) entry which is preliminary data.</text>
</comment>
<feature type="domain" description="Mut7-C RNAse" evidence="1">
    <location>
        <begin position="4"/>
        <end position="142"/>
    </location>
</feature>
<gene>
    <name evidence="2" type="ORF">EWF95_06155</name>
</gene>
<name>A0A544QMI9_9EURY</name>
<dbReference type="EMBL" id="SESI01000002">
    <property type="protein sequence ID" value="TQQ80075.1"/>
    <property type="molecule type" value="Genomic_DNA"/>
</dbReference>
<organism evidence="2 3">
    <name type="scientific">Halonotius roseus</name>
    <dbReference type="NCBI Taxonomy" id="2511997"/>
    <lineage>
        <taxon>Archaea</taxon>
        <taxon>Methanobacteriati</taxon>
        <taxon>Methanobacteriota</taxon>
        <taxon>Stenosarchaea group</taxon>
        <taxon>Halobacteria</taxon>
        <taxon>Halobacteriales</taxon>
        <taxon>Haloferacaceae</taxon>
        <taxon>Halonotius</taxon>
    </lineage>
</organism>
<dbReference type="Proteomes" id="UP000315385">
    <property type="component" value="Unassembled WGS sequence"/>
</dbReference>
<proteinExistence type="predicted"/>
<reference evidence="2 3" key="1">
    <citation type="submission" date="2019-02" db="EMBL/GenBank/DDBJ databases">
        <title>Halonotius sp. a new haloqrchaeon isolated from saline water.</title>
        <authorList>
            <person name="Duran-Viseras A."/>
            <person name="Sanchez-Porro C."/>
            <person name="Ventosa A."/>
        </authorList>
    </citation>
    <scope>NUCLEOTIDE SEQUENCE [LARGE SCALE GENOMIC DNA]</scope>
    <source>
        <strain evidence="2 3">F9-27</strain>
    </source>
</reference>
<accession>A0A544QMI9</accession>
<dbReference type="PANTHER" id="PTHR39081:SF1">
    <property type="entry name" value="MUT7-C RNASE DOMAIN-CONTAINING PROTEIN"/>
    <property type="match status" value="1"/>
</dbReference>
<dbReference type="InterPro" id="IPR002782">
    <property type="entry name" value="Mut7-C_RNAse_dom"/>
</dbReference>
<dbReference type="OrthoDB" id="1266at2157"/>
<evidence type="ECO:0000313" key="3">
    <source>
        <dbReference type="Proteomes" id="UP000315385"/>
    </source>
</evidence>
<dbReference type="Pfam" id="PF01927">
    <property type="entry name" value="Mut7-C"/>
    <property type="match status" value="1"/>
</dbReference>
<sequence>MPRQLLLDVMVGKLATYLRMCGYDTVYAGEADLEADAAIRERAHASGRTLVTRDRDLAASTDGAILLTDREIEGQLAELQAHGVDIDLPSEPERCSVCNGRVDAVDGERPEHAPDGVAVWQCRDCGQFFWKGSHWEQVQETIDGIFE</sequence>
<evidence type="ECO:0000313" key="2">
    <source>
        <dbReference type="EMBL" id="TQQ80075.1"/>
    </source>
</evidence>